<dbReference type="GO" id="GO:0046872">
    <property type="term" value="F:metal ion binding"/>
    <property type="evidence" value="ECO:0007669"/>
    <property type="project" value="UniProtKB-KW"/>
</dbReference>
<sequence length="576" mass="61613">MAEPPRKRPRLSPPPASPKPTPPGEPSRTISASTTTTSAAAPAAPAATLVETLKSDQARTLASHQVHEPSHYSHRVTPFQQPLHLTSFSYSPTRQLLLDSHNRDDSLSYYREPRLGSDLNHGFDRAVWRDGTVDEGLDALLDTLDHWARSDPSGAAADLLAKTALITWRGMLTKLMLAVYECDNLAHGRRADGWEMNAMLVEDCLYLEESNPPAKLAAKAESERSGPGALPSYYGYSFEAYCTTSAPSRTLSNPHAPPPPPSRGPDEDDGFSVPNTNVQWCSVVKTSLGGCRTIVGGEVDCLRPTADMTRGVSTNDFIELKTNLVIQSLRDEINFERQKLLKHYVQSFLLGVPTVTVGFRTRQGQLANLQSFNTLDLPRMVRGKPHAWDPSVCLTSAHDLLDFIRRTVAAAMSAPANSSESTSPSSPPVFRISFSPHATPSSGSFPTVTIRQLTAELVESEVVGGKKAVAGGRIGFLPRTWAEARRAHRVAASERGTLTAHTASSSLQAKPRPAQSRPPPPPPPPPPPAGAVSNPTDSASSAAGMPPAAVDSPAAPSMPKSTSAGRPGGVAALLKR</sequence>
<dbReference type="GO" id="GO:0004518">
    <property type="term" value="F:nuclease activity"/>
    <property type="evidence" value="ECO:0007669"/>
    <property type="project" value="UniProtKB-KW"/>
</dbReference>
<dbReference type="GO" id="GO:0110155">
    <property type="term" value="P:NAD-cap decapping"/>
    <property type="evidence" value="ECO:0007669"/>
    <property type="project" value="TreeGrafter"/>
</dbReference>
<keyword evidence="6" id="KW-0547">Nucleotide-binding</keyword>
<comment type="cofactor">
    <cofactor evidence="1 6">
        <name>a divalent metal cation</name>
        <dbReference type="ChEBI" id="CHEBI:60240"/>
    </cofactor>
</comment>
<dbReference type="EMBL" id="PJQD01000018">
    <property type="protein sequence ID" value="POY75296.1"/>
    <property type="molecule type" value="Genomic_DNA"/>
</dbReference>
<comment type="similarity">
    <text evidence="2 6">Belongs to the DXO/Dom3Z family.</text>
</comment>
<dbReference type="InterPro" id="IPR039039">
    <property type="entry name" value="RAI1-like_fam"/>
</dbReference>
<dbReference type="GO" id="GO:0000956">
    <property type="term" value="P:nuclear-transcribed mRNA catabolic process"/>
    <property type="evidence" value="ECO:0007669"/>
    <property type="project" value="TreeGrafter"/>
</dbReference>
<evidence type="ECO:0000256" key="4">
    <source>
        <dbReference type="ARBA" id="ARBA00044692"/>
    </source>
</evidence>
<keyword evidence="6" id="KW-0378">Hydrolase</keyword>
<feature type="compositionally biased region" description="Pro residues" evidence="7">
    <location>
        <begin position="11"/>
        <end position="25"/>
    </location>
</feature>
<dbReference type="GO" id="GO:0034353">
    <property type="term" value="F:mRNA 5'-diphosphatase activity"/>
    <property type="evidence" value="ECO:0007669"/>
    <property type="project" value="TreeGrafter"/>
</dbReference>
<evidence type="ECO:0000259" key="8">
    <source>
        <dbReference type="Pfam" id="PF08652"/>
    </source>
</evidence>
<dbReference type="EC" id="3.6.1.-" evidence="6"/>
<evidence type="ECO:0000256" key="6">
    <source>
        <dbReference type="RuleBase" id="RU367113"/>
    </source>
</evidence>
<reference evidence="9 10" key="1">
    <citation type="journal article" date="2018" name="Front. Microbiol.">
        <title>Prospects for Fungal Bioremediation of Acidic Radioactive Waste Sites: Characterization and Genome Sequence of Rhodotorula taiwanensis MD1149.</title>
        <authorList>
            <person name="Tkavc R."/>
            <person name="Matrosova V.Y."/>
            <person name="Grichenko O.E."/>
            <person name="Gostincar C."/>
            <person name="Volpe R.P."/>
            <person name="Klimenkova P."/>
            <person name="Gaidamakova E.K."/>
            <person name="Zhou C.E."/>
            <person name="Stewart B.J."/>
            <person name="Lyman M.G."/>
            <person name="Malfatti S.A."/>
            <person name="Rubinfeld B."/>
            <person name="Courtot M."/>
            <person name="Singh J."/>
            <person name="Dalgard C.L."/>
            <person name="Hamilton T."/>
            <person name="Frey K.G."/>
            <person name="Gunde-Cimerman N."/>
            <person name="Dugan L."/>
            <person name="Daly M.J."/>
        </authorList>
    </citation>
    <scope>NUCLEOTIDE SEQUENCE [LARGE SCALE GENOMIC DNA]</scope>
    <source>
        <strain evidence="9 10">MD1149</strain>
    </source>
</reference>
<dbReference type="GO" id="GO:0000166">
    <property type="term" value="F:nucleotide binding"/>
    <property type="evidence" value="ECO:0007669"/>
    <property type="project" value="UniProtKB-KW"/>
</dbReference>
<protein>
    <recommendedName>
        <fullName evidence="6">Decapping nuclease</fullName>
        <ecNumber evidence="6">3.6.1.-</ecNumber>
    </recommendedName>
</protein>
<feature type="region of interest" description="Disordered" evidence="7">
    <location>
        <begin position="490"/>
        <end position="576"/>
    </location>
</feature>
<feature type="region of interest" description="Disordered" evidence="7">
    <location>
        <begin position="248"/>
        <end position="271"/>
    </location>
</feature>
<name>A0A2S5BEU1_9BASI</name>
<accession>A0A2S5BEU1</accession>
<dbReference type="GO" id="GO:0003723">
    <property type="term" value="F:RNA binding"/>
    <property type="evidence" value="ECO:0007669"/>
    <property type="project" value="UniProtKB-KW"/>
</dbReference>
<feature type="domain" description="RAI1-like" evidence="8">
    <location>
        <begin position="80"/>
        <end position="436"/>
    </location>
</feature>
<dbReference type="PANTHER" id="PTHR12395:SF9">
    <property type="entry name" value="DECAPPING AND EXORIBONUCLEASE PROTEIN"/>
    <property type="match status" value="1"/>
</dbReference>
<dbReference type="Proteomes" id="UP000237144">
    <property type="component" value="Unassembled WGS sequence"/>
</dbReference>
<dbReference type="OrthoDB" id="5853397at2759"/>
<evidence type="ECO:0000256" key="2">
    <source>
        <dbReference type="ARBA" id="ARBA00006562"/>
    </source>
</evidence>
<comment type="catalytic activity">
    <reaction evidence="3">
        <text>a 5'-end (N(7)-methyl 5'-triphosphoguanosine)-ribonucleoside-ribonucleotide in mRNA + H2O = a (N(7)-methyl 5'-triphosphoguanosine)-nucleoside + a 5'-end phospho-ribonucleoside in mRNA + H(+)</text>
        <dbReference type="Rhea" id="RHEA:66928"/>
        <dbReference type="Rhea" id="RHEA-COMP:15692"/>
        <dbReference type="Rhea" id="RHEA-COMP:17313"/>
        <dbReference type="ChEBI" id="CHEBI:15377"/>
        <dbReference type="ChEBI" id="CHEBI:15378"/>
        <dbReference type="ChEBI" id="CHEBI:138282"/>
        <dbReference type="ChEBI" id="CHEBI:172876"/>
        <dbReference type="ChEBI" id="CHEBI:172877"/>
    </reaction>
    <physiologicalReaction direction="left-to-right" evidence="3">
        <dbReference type="Rhea" id="RHEA:66929"/>
    </physiologicalReaction>
</comment>
<keyword evidence="6" id="KW-0539">Nucleus</keyword>
<comment type="function">
    <text evidence="6">Decapping enzyme for NAD-capped RNAs: specifically hydrolyzes the nicotinamide adenine dinucleotide (NAD) cap from a subset of RNAs by removing the entire NAD moiety from the 5'-end of an NAD-capped RNA.</text>
</comment>
<evidence type="ECO:0000256" key="7">
    <source>
        <dbReference type="SAM" id="MobiDB-lite"/>
    </source>
</evidence>
<dbReference type="InterPro" id="IPR013961">
    <property type="entry name" value="RAI1"/>
</dbReference>
<proteinExistence type="inferred from homology"/>
<feature type="region of interest" description="Disordered" evidence="7">
    <location>
        <begin position="415"/>
        <end position="445"/>
    </location>
</feature>
<dbReference type="GO" id="GO:0005634">
    <property type="term" value="C:nucleus"/>
    <property type="evidence" value="ECO:0007669"/>
    <property type="project" value="UniProtKB-SubCell"/>
</dbReference>
<dbReference type="STRING" id="741276.A0A2S5BEU1"/>
<comment type="catalytic activity">
    <reaction evidence="4">
        <text>a 5'-end triphospho-ribonucleoside in mRNA + H2O = a 5'-end phospho-ribonucleoside in mRNA + diphosphate + H(+)</text>
        <dbReference type="Rhea" id="RHEA:78683"/>
        <dbReference type="Rhea" id="RHEA-COMP:15692"/>
        <dbReference type="Rhea" id="RHEA-COMP:17164"/>
        <dbReference type="ChEBI" id="CHEBI:15377"/>
        <dbReference type="ChEBI" id="CHEBI:15378"/>
        <dbReference type="ChEBI" id="CHEBI:33019"/>
        <dbReference type="ChEBI" id="CHEBI:138282"/>
        <dbReference type="ChEBI" id="CHEBI:167618"/>
    </reaction>
    <physiologicalReaction direction="left-to-right" evidence="4">
        <dbReference type="Rhea" id="RHEA:78684"/>
    </physiologicalReaction>
</comment>
<feature type="compositionally biased region" description="Polar residues" evidence="7">
    <location>
        <begin position="499"/>
        <end position="508"/>
    </location>
</feature>
<evidence type="ECO:0000256" key="5">
    <source>
        <dbReference type="ARBA" id="ARBA00048124"/>
    </source>
</evidence>
<dbReference type="Pfam" id="PF08652">
    <property type="entry name" value="RAI1"/>
    <property type="match status" value="1"/>
</dbReference>
<feature type="compositionally biased region" description="Low complexity" evidence="7">
    <location>
        <begin position="26"/>
        <end position="44"/>
    </location>
</feature>
<dbReference type="PANTHER" id="PTHR12395">
    <property type="entry name" value="DOM-3 RELATED"/>
    <property type="match status" value="1"/>
</dbReference>
<keyword evidence="10" id="KW-1185">Reference proteome</keyword>
<keyword evidence="6" id="KW-0540">Nuclease</keyword>
<gene>
    <name evidence="9" type="ORF">BMF94_1667</name>
</gene>
<keyword evidence="6" id="KW-0694">RNA-binding</keyword>
<organism evidence="9 10">
    <name type="scientific">Rhodotorula taiwanensis</name>
    <dbReference type="NCBI Taxonomy" id="741276"/>
    <lineage>
        <taxon>Eukaryota</taxon>
        <taxon>Fungi</taxon>
        <taxon>Dikarya</taxon>
        <taxon>Basidiomycota</taxon>
        <taxon>Pucciniomycotina</taxon>
        <taxon>Microbotryomycetes</taxon>
        <taxon>Sporidiobolales</taxon>
        <taxon>Sporidiobolaceae</taxon>
        <taxon>Rhodotorula</taxon>
    </lineage>
</organism>
<feature type="compositionally biased region" description="Polar residues" evidence="7">
    <location>
        <begin position="436"/>
        <end position="445"/>
    </location>
</feature>
<keyword evidence="6" id="KW-0479">Metal-binding</keyword>
<comment type="subcellular location">
    <subcellularLocation>
        <location evidence="6">Nucleus</location>
    </subcellularLocation>
</comment>
<feature type="compositionally biased region" description="Pro residues" evidence="7">
    <location>
        <begin position="516"/>
        <end position="529"/>
    </location>
</feature>
<feature type="region of interest" description="Disordered" evidence="7">
    <location>
        <begin position="1"/>
        <end position="44"/>
    </location>
</feature>
<feature type="compositionally biased region" description="Low complexity" evidence="7">
    <location>
        <begin position="538"/>
        <end position="559"/>
    </location>
</feature>
<comment type="caution">
    <text evidence="9">The sequence shown here is derived from an EMBL/GenBank/DDBJ whole genome shotgun (WGS) entry which is preliminary data.</text>
</comment>
<evidence type="ECO:0000256" key="1">
    <source>
        <dbReference type="ARBA" id="ARBA00001968"/>
    </source>
</evidence>
<evidence type="ECO:0000256" key="3">
    <source>
        <dbReference type="ARBA" id="ARBA00044676"/>
    </source>
</evidence>
<comment type="catalytic activity">
    <reaction evidence="5">
        <text>a 5'-end NAD(+)-phospho-ribonucleoside in mRNA + H2O = a 5'-end phospho-ribonucleoside in mRNA + NAD(+) + H(+)</text>
        <dbReference type="Rhea" id="RHEA:60880"/>
        <dbReference type="Rhea" id="RHEA-COMP:15692"/>
        <dbReference type="Rhea" id="RHEA-COMP:15698"/>
        <dbReference type="ChEBI" id="CHEBI:15377"/>
        <dbReference type="ChEBI" id="CHEBI:15378"/>
        <dbReference type="ChEBI" id="CHEBI:57540"/>
        <dbReference type="ChEBI" id="CHEBI:138282"/>
        <dbReference type="ChEBI" id="CHEBI:144029"/>
    </reaction>
    <physiologicalReaction direction="left-to-right" evidence="5">
        <dbReference type="Rhea" id="RHEA:60881"/>
    </physiologicalReaction>
</comment>
<feature type="compositionally biased region" description="Low complexity" evidence="7">
    <location>
        <begin position="415"/>
        <end position="424"/>
    </location>
</feature>
<dbReference type="AlphaFoldDB" id="A0A2S5BEU1"/>
<evidence type="ECO:0000313" key="10">
    <source>
        <dbReference type="Proteomes" id="UP000237144"/>
    </source>
</evidence>
<dbReference type="GO" id="GO:0005829">
    <property type="term" value="C:cytosol"/>
    <property type="evidence" value="ECO:0007669"/>
    <property type="project" value="TreeGrafter"/>
</dbReference>
<evidence type="ECO:0000313" key="9">
    <source>
        <dbReference type="EMBL" id="POY75296.1"/>
    </source>
</evidence>